<dbReference type="InterPro" id="IPR052155">
    <property type="entry name" value="Biofilm_reg_signaling"/>
</dbReference>
<dbReference type="InterPro" id="IPR029787">
    <property type="entry name" value="Nucleotide_cyclase"/>
</dbReference>
<name>A0A432ZDV0_9GAMM</name>
<dbReference type="Pfam" id="PF00990">
    <property type="entry name" value="GGDEF"/>
    <property type="match status" value="1"/>
</dbReference>
<feature type="domain" description="GGDEF" evidence="4">
    <location>
        <begin position="289"/>
        <end position="420"/>
    </location>
</feature>
<dbReference type="PROSITE" id="PS50113">
    <property type="entry name" value="PAC"/>
    <property type="match status" value="1"/>
</dbReference>
<dbReference type="SMART" id="SM00052">
    <property type="entry name" value="EAL"/>
    <property type="match status" value="1"/>
</dbReference>
<evidence type="ECO:0000259" key="3">
    <source>
        <dbReference type="PROSITE" id="PS50883"/>
    </source>
</evidence>
<dbReference type="InterPro" id="IPR000700">
    <property type="entry name" value="PAS-assoc_C"/>
</dbReference>
<reference evidence="5 6" key="1">
    <citation type="journal article" date="2011" name="Front. Microbiol.">
        <title>Genomic signatures of strain selection and enhancement in Bacillus atrophaeus var. globigii, a historical biowarfare simulant.</title>
        <authorList>
            <person name="Gibbons H.S."/>
            <person name="Broomall S.M."/>
            <person name="McNew L.A."/>
            <person name="Daligault H."/>
            <person name="Chapman C."/>
            <person name="Bruce D."/>
            <person name="Karavis M."/>
            <person name="Krepps M."/>
            <person name="McGregor P.A."/>
            <person name="Hong C."/>
            <person name="Park K.H."/>
            <person name="Akmal A."/>
            <person name="Feldman A."/>
            <person name="Lin J.S."/>
            <person name="Chang W.E."/>
            <person name="Higgs B.W."/>
            <person name="Demirev P."/>
            <person name="Lindquist J."/>
            <person name="Liem A."/>
            <person name="Fochler E."/>
            <person name="Read T.D."/>
            <person name="Tapia R."/>
            <person name="Johnson S."/>
            <person name="Bishop-Lilly K.A."/>
            <person name="Detter C."/>
            <person name="Han C."/>
            <person name="Sozhamannan S."/>
            <person name="Rosenzweig C.N."/>
            <person name="Skowronski E.W."/>
        </authorList>
    </citation>
    <scope>NUCLEOTIDE SEQUENCE [LARGE SCALE GENOMIC DNA]</scope>
    <source>
        <strain evidence="5 6">CL-SP19</strain>
    </source>
</reference>
<proteinExistence type="predicted"/>
<dbReference type="Gene3D" id="3.30.450.20">
    <property type="entry name" value="PAS domain"/>
    <property type="match status" value="2"/>
</dbReference>
<dbReference type="RefSeq" id="WP_126784866.1">
    <property type="nucleotide sequence ID" value="NZ_PIQF01000002.1"/>
</dbReference>
<dbReference type="Gene3D" id="3.20.20.450">
    <property type="entry name" value="EAL domain"/>
    <property type="match status" value="1"/>
</dbReference>
<dbReference type="OrthoDB" id="6597954at2"/>
<dbReference type="Pfam" id="PF00563">
    <property type="entry name" value="EAL"/>
    <property type="match status" value="1"/>
</dbReference>
<dbReference type="CDD" id="cd01949">
    <property type="entry name" value="GGDEF"/>
    <property type="match status" value="1"/>
</dbReference>
<dbReference type="AlphaFoldDB" id="A0A432ZDV0"/>
<dbReference type="CDD" id="cd00130">
    <property type="entry name" value="PAS"/>
    <property type="match status" value="2"/>
</dbReference>
<dbReference type="InterPro" id="IPR035965">
    <property type="entry name" value="PAS-like_dom_sf"/>
</dbReference>
<dbReference type="InterPro" id="IPR000160">
    <property type="entry name" value="GGDEF_dom"/>
</dbReference>
<dbReference type="NCBIfam" id="TIGR00229">
    <property type="entry name" value="sensory_box"/>
    <property type="match status" value="2"/>
</dbReference>
<dbReference type="SUPFAM" id="SSF55785">
    <property type="entry name" value="PYP-like sensor domain (PAS domain)"/>
    <property type="match status" value="2"/>
</dbReference>
<feature type="domain" description="PAC" evidence="2">
    <location>
        <begin position="77"/>
        <end position="128"/>
    </location>
</feature>
<dbReference type="SUPFAM" id="SSF55073">
    <property type="entry name" value="Nucleotide cyclase"/>
    <property type="match status" value="1"/>
</dbReference>
<evidence type="ECO:0008006" key="7">
    <source>
        <dbReference type="Google" id="ProtNLM"/>
    </source>
</evidence>
<dbReference type="InterPro" id="IPR013767">
    <property type="entry name" value="PAS_fold"/>
</dbReference>
<dbReference type="Gene3D" id="3.30.70.270">
    <property type="match status" value="1"/>
</dbReference>
<dbReference type="PROSITE" id="PS50883">
    <property type="entry name" value="EAL"/>
    <property type="match status" value="1"/>
</dbReference>
<comment type="caution">
    <text evidence="5">The sequence shown here is derived from an EMBL/GenBank/DDBJ whole genome shotgun (WGS) entry which is preliminary data.</text>
</comment>
<gene>
    <name evidence="5" type="ORF">CWI81_08500</name>
</gene>
<keyword evidence="6" id="KW-1185">Reference proteome</keyword>
<dbReference type="PROSITE" id="PS50887">
    <property type="entry name" value="GGDEF"/>
    <property type="match status" value="1"/>
</dbReference>
<feature type="domain" description="PAS" evidence="1">
    <location>
        <begin position="129"/>
        <end position="199"/>
    </location>
</feature>
<dbReference type="PANTHER" id="PTHR44757">
    <property type="entry name" value="DIGUANYLATE CYCLASE DGCP"/>
    <property type="match status" value="1"/>
</dbReference>
<dbReference type="InterPro" id="IPR000014">
    <property type="entry name" value="PAS"/>
</dbReference>
<dbReference type="Proteomes" id="UP000287908">
    <property type="component" value="Unassembled WGS sequence"/>
</dbReference>
<evidence type="ECO:0000313" key="6">
    <source>
        <dbReference type="Proteomes" id="UP000287908"/>
    </source>
</evidence>
<dbReference type="SUPFAM" id="SSF141868">
    <property type="entry name" value="EAL domain-like"/>
    <property type="match status" value="1"/>
</dbReference>
<dbReference type="PANTHER" id="PTHR44757:SF2">
    <property type="entry name" value="BIOFILM ARCHITECTURE MAINTENANCE PROTEIN MBAA"/>
    <property type="match status" value="1"/>
</dbReference>
<organism evidence="5 6">
    <name type="scientific">Idiomarina seosinensis</name>
    <dbReference type="NCBI Taxonomy" id="281739"/>
    <lineage>
        <taxon>Bacteria</taxon>
        <taxon>Pseudomonadati</taxon>
        <taxon>Pseudomonadota</taxon>
        <taxon>Gammaproteobacteria</taxon>
        <taxon>Alteromonadales</taxon>
        <taxon>Idiomarinaceae</taxon>
        <taxon>Idiomarina</taxon>
    </lineage>
</organism>
<dbReference type="Pfam" id="PF00989">
    <property type="entry name" value="PAS"/>
    <property type="match status" value="1"/>
</dbReference>
<evidence type="ECO:0000259" key="4">
    <source>
        <dbReference type="PROSITE" id="PS50887"/>
    </source>
</evidence>
<protein>
    <recommendedName>
        <fullName evidence="7">GGDEF domain-containing protein</fullName>
    </recommendedName>
</protein>
<dbReference type="EMBL" id="PIQF01000002">
    <property type="protein sequence ID" value="RUO76143.1"/>
    <property type="molecule type" value="Genomic_DNA"/>
</dbReference>
<dbReference type="InterPro" id="IPR043128">
    <property type="entry name" value="Rev_trsase/Diguanyl_cyclase"/>
</dbReference>
<dbReference type="NCBIfam" id="TIGR00254">
    <property type="entry name" value="GGDEF"/>
    <property type="match status" value="1"/>
</dbReference>
<accession>A0A432ZDV0</accession>
<feature type="domain" description="EAL" evidence="3">
    <location>
        <begin position="425"/>
        <end position="677"/>
    </location>
</feature>
<dbReference type="InterPro" id="IPR001633">
    <property type="entry name" value="EAL_dom"/>
</dbReference>
<dbReference type="SMART" id="SM00091">
    <property type="entry name" value="PAS"/>
    <property type="match status" value="2"/>
</dbReference>
<dbReference type="InterPro" id="IPR035919">
    <property type="entry name" value="EAL_sf"/>
</dbReference>
<evidence type="ECO:0000259" key="2">
    <source>
        <dbReference type="PROSITE" id="PS50113"/>
    </source>
</evidence>
<sequence>MFEKIAALTPGAFYRFQVSPDGKSRFTHLGLGIEDFTGVSRDLIIENENALFDLIPRSYEAEMQQLIQESYQNLSEFCFVFPVIKASGEELWLEARSYPERQHDGVVVWTGFVYDVSRRENANNELREYSNTADKILDNILDAIFTTDEGGVILFANSAAQKLLDFSQEQLLGKNISSIMPAHHQANHDSYIQRYIETGSAQIIGSMLNVEVVDRQHQVIPVELRICEYFQEGQRRFMGTLRDLRPNIERQQELQSLRDSDSMTGMLNRNALLVELGALVDDYAATQAESHALICLDIDDFTLINEGFGVDAGDKVLTQVGGRLASLSHVTAARVQEDEFAVLIKNISDKRQLLNEFNQIKQTLEQVISFENERISFSISAGGCIVDGPKSNALEILHNTQSALSRSKVRNRGELTIYEPEIGDNYRLSAQIDQKLKSPELLSELFLMFQPQYQAGGQLIGYEALLRWKSGTEMIAPDEFIPIAEHNGTILKIGSWLLDQACDFIEWMSARADHESVRLSINISPLQFRQTQFVDEILDKLRQRDIDPKRLHLELTEQLLVDSTEDVSAKMAALNMAGITFSLDDFGTGYSSMRYLAQLPLSELKIDKSFIQGLERTSSNYQIVEAILLLSYGLGLTVIAEGVETSSELTTLQAMGCVYYQGYYFSKPQRLEDLEKL</sequence>
<dbReference type="GO" id="GO:0006355">
    <property type="term" value="P:regulation of DNA-templated transcription"/>
    <property type="evidence" value="ECO:0007669"/>
    <property type="project" value="InterPro"/>
</dbReference>
<dbReference type="CDD" id="cd01948">
    <property type="entry name" value="EAL"/>
    <property type="match status" value="1"/>
</dbReference>
<dbReference type="PROSITE" id="PS50112">
    <property type="entry name" value="PAS"/>
    <property type="match status" value="1"/>
</dbReference>
<dbReference type="SMART" id="SM00267">
    <property type="entry name" value="GGDEF"/>
    <property type="match status" value="1"/>
</dbReference>
<evidence type="ECO:0000259" key="1">
    <source>
        <dbReference type="PROSITE" id="PS50112"/>
    </source>
</evidence>
<evidence type="ECO:0000313" key="5">
    <source>
        <dbReference type="EMBL" id="RUO76143.1"/>
    </source>
</evidence>